<keyword evidence="2" id="KW-1185">Reference proteome</keyword>
<dbReference type="Proteomes" id="UP001054252">
    <property type="component" value="Unassembled WGS sequence"/>
</dbReference>
<evidence type="ECO:0000313" key="1">
    <source>
        <dbReference type="EMBL" id="GKV10134.1"/>
    </source>
</evidence>
<proteinExistence type="predicted"/>
<dbReference type="EMBL" id="BPVZ01000031">
    <property type="protein sequence ID" value="GKV10134.1"/>
    <property type="molecule type" value="Genomic_DNA"/>
</dbReference>
<reference evidence="1 2" key="1">
    <citation type="journal article" date="2021" name="Commun. Biol.">
        <title>The genome of Shorea leprosula (Dipterocarpaceae) highlights the ecological relevance of drought in aseasonal tropical rainforests.</title>
        <authorList>
            <person name="Ng K.K.S."/>
            <person name="Kobayashi M.J."/>
            <person name="Fawcett J.A."/>
            <person name="Hatakeyama M."/>
            <person name="Paape T."/>
            <person name="Ng C.H."/>
            <person name="Ang C.C."/>
            <person name="Tnah L.H."/>
            <person name="Lee C.T."/>
            <person name="Nishiyama T."/>
            <person name="Sese J."/>
            <person name="O'Brien M.J."/>
            <person name="Copetti D."/>
            <person name="Mohd Noor M.I."/>
            <person name="Ong R.C."/>
            <person name="Putra M."/>
            <person name="Sireger I.Z."/>
            <person name="Indrioko S."/>
            <person name="Kosugi Y."/>
            <person name="Izuno A."/>
            <person name="Isagi Y."/>
            <person name="Lee S.L."/>
            <person name="Shimizu K.K."/>
        </authorList>
    </citation>
    <scope>NUCLEOTIDE SEQUENCE [LARGE SCALE GENOMIC DNA]</scope>
    <source>
        <strain evidence="1">214</strain>
    </source>
</reference>
<protein>
    <submittedName>
        <fullName evidence="1">Uncharacterized protein</fullName>
    </submittedName>
</protein>
<gene>
    <name evidence="1" type="ORF">SLEP1_g21543</name>
</gene>
<organism evidence="1 2">
    <name type="scientific">Rubroshorea leprosula</name>
    <dbReference type="NCBI Taxonomy" id="152421"/>
    <lineage>
        <taxon>Eukaryota</taxon>
        <taxon>Viridiplantae</taxon>
        <taxon>Streptophyta</taxon>
        <taxon>Embryophyta</taxon>
        <taxon>Tracheophyta</taxon>
        <taxon>Spermatophyta</taxon>
        <taxon>Magnoliopsida</taxon>
        <taxon>eudicotyledons</taxon>
        <taxon>Gunneridae</taxon>
        <taxon>Pentapetalae</taxon>
        <taxon>rosids</taxon>
        <taxon>malvids</taxon>
        <taxon>Malvales</taxon>
        <taxon>Dipterocarpaceae</taxon>
        <taxon>Rubroshorea</taxon>
    </lineage>
</organism>
<evidence type="ECO:0000313" key="2">
    <source>
        <dbReference type="Proteomes" id="UP001054252"/>
    </source>
</evidence>
<comment type="caution">
    <text evidence="1">The sequence shown here is derived from an EMBL/GenBank/DDBJ whole genome shotgun (WGS) entry which is preliminary data.</text>
</comment>
<dbReference type="AlphaFoldDB" id="A0AAV5J695"/>
<accession>A0AAV5J695</accession>
<name>A0AAV5J695_9ROSI</name>
<sequence length="52" mass="5872">MVALLPPKEANLFKLIVVRSKLPLSDCIVVRAIILKLEVLALTLARGYRYFC</sequence>